<accession>A0ACC1D0J0</accession>
<dbReference type="Proteomes" id="UP000824533">
    <property type="component" value="Linkage Group LG12"/>
</dbReference>
<name>A0ACC1D0J0_9NEOP</name>
<evidence type="ECO:0000313" key="1">
    <source>
        <dbReference type="EMBL" id="KAJ0177260.1"/>
    </source>
</evidence>
<proteinExistence type="predicted"/>
<organism evidence="1 2">
    <name type="scientific">Dendrolimus kikuchii</name>
    <dbReference type="NCBI Taxonomy" id="765133"/>
    <lineage>
        <taxon>Eukaryota</taxon>
        <taxon>Metazoa</taxon>
        <taxon>Ecdysozoa</taxon>
        <taxon>Arthropoda</taxon>
        <taxon>Hexapoda</taxon>
        <taxon>Insecta</taxon>
        <taxon>Pterygota</taxon>
        <taxon>Neoptera</taxon>
        <taxon>Endopterygota</taxon>
        <taxon>Lepidoptera</taxon>
        <taxon>Glossata</taxon>
        <taxon>Ditrysia</taxon>
        <taxon>Bombycoidea</taxon>
        <taxon>Lasiocampidae</taxon>
        <taxon>Dendrolimus</taxon>
    </lineage>
</organism>
<sequence length="242" mass="27383">MDSIQETISQLATSFKERMDNFEGELQKGNPSSSNISSLSAEFATFKVFTINTLKVLQHQIELLQQSTDNIEMHSRRKILLLHGIIENKQEDIAAVITKLVVSKLKVDDFSPENIRRCHRMGKPPTSSKKPRPILVKLCDMTVRNKIWSAKAKLKGSGVTVSEFLTKMRHNTFMQARKRFGISKCWTQNGTIFVVGSDDIRHRVNLLSDLNNIPLQPRDEPHSNKDASVATKPRKAATSSRK</sequence>
<dbReference type="EMBL" id="CM034398">
    <property type="protein sequence ID" value="KAJ0177260.1"/>
    <property type="molecule type" value="Genomic_DNA"/>
</dbReference>
<keyword evidence="2" id="KW-1185">Reference proteome</keyword>
<protein>
    <submittedName>
        <fullName evidence="1">Uncharacterized protein</fullName>
    </submittedName>
</protein>
<gene>
    <name evidence="1" type="ORF">K1T71_007269</name>
</gene>
<evidence type="ECO:0000313" key="2">
    <source>
        <dbReference type="Proteomes" id="UP000824533"/>
    </source>
</evidence>
<reference evidence="1 2" key="1">
    <citation type="journal article" date="2021" name="Front. Genet.">
        <title>Chromosome-Level Genome Assembly Reveals Significant Gene Expansion in the Toll and IMD Signaling Pathways of Dendrolimus kikuchii.</title>
        <authorList>
            <person name="Zhou J."/>
            <person name="Wu P."/>
            <person name="Xiong Z."/>
            <person name="Liu N."/>
            <person name="Zhao N."/>
            <person name="Ji M."/>
            <person name="Qiu Y."/>
            <person name="Yang B."/>
        </authorList>
    </citation>
    <scope>NUCLEOTIDE SEQUENCE [LARGE SCALE GENOMIC DNA]</scope>
    <source>
        <strain evidence="1">Ann1</strain>
    </source>
</reference>
<comment type="caution">
    <text evidence="1">The sequence shown here is derived from an EMBL/GenBank/DDBJ whole genome shotgun (WGS) entry which is preliminary data.</text>
</comment>